<protein>
    <submittedName>
        <fullName evidence="2">Putative photosynthetic complex assembly protein 2</fullName>
    </submittedName>
</protein>
<gene>
    <name evidence="2" type="ORF">SAMN05192568_1002298</name>
</gene>
<dbReference type="RefSeq" id="WP_092037258.1">
    <property type="nucleotide sequence ID" value="NZ_FOTK01000002.1"/>
</dbReference>
<feature type="transmembrane region" description="Helical" evidence="1">
    <location>
        <begin position="61"/>
        <end position="83"/>
    </location>
</feature>
<name>A0A1I4GBK9_9HYPH</name>
<organism evidence="2 3">
    <name type="scientific">Methylobacterium pseudosasicola</name>
    <dbReference type="NCBI Taxonomy" id="582667"/>
    <lineage>
        <taxon>Bacteria</taxon>
        <taxon>Pseudomonadati</taxon>
        <taxon>Pseudomonadota</taxon>
        <taxon>Alphaproteobacteria</taxon>
        <taxon>Hyphomicrobiales</taxon>
        <taxon>Methylobacteriaceae</taxon>
        <taxon>Methylobacterium</taxon>
    </lineage>
</organism>
<reference evidence="3" key="1">
    <citation type="submission" date="2016-10" db="EMBL/GenBank/DDBJ databases">
        <authorList>
            <person name="Varghese N."/>
            <person name="Submissions S."/>
        </authorList>
    </citation>
    <scope>NUCLEOTIDE SEQUENCE [LARGE SCALE GENOMIC DNA]</scope>
    <source>
        <strain evidence="3">BL36</strain>
    </source>
</reference>
<dbReference type="AlphaFoldDB" id="A0A1I4GBK9"/>
<feature type="transmembrane region" description="Helical" evidence="1">
    <location>
        <begin position="6"/>
        <end position="25"/>
    </location>
</feature>
<sequence>MATYAAPVVYALVLWWFSTGLILLLDHAPRRTHPWSMAGATLLLAGALVAIRTSAQDTSAAGAYTAFTAALVVWGWQEMSYYMGFLSGPKPAACAPGLRGLDRFFAALATSLWHEFAIVIGGLAILALVWGGANTIALWTYGALVVMNLSARLNLFLGVRNLHAEFLPDHLGYLACYLSRKPMNLLFPVSVSLGTLAAALLGRAALGPDLLAHELIGFTVLATLMALATLEHWFLMLPLPSAELWRWSLPARNPDGAARPGDNG</sequence>
<dbReference type="Pfam" id="PF12291">
    <property type="entry name" value="DUF3623"/>
    <property type="match status" value="1"/>
</dbReference>
<dbReference type="EMBL" id="FOTK01000002">
    <property type="protein sequence ID" value="SFL26900.1"/>
    <property type="molecule type" value="Genomic_DNA"/>
</dbReference>
<evidence type="ECO:0000313" key="3">
    <source>
        <dbReference type="Proteomes" id="UP000199048"/>
    </source>
</evidence>
<evidence type="ECO:0000256" key="1">
    <source>
        <dbReference type="SAM" id="Phobius"/>
    </source>
</evidence>
<keyword evidence="1" id="KW-1133">Transmembrane helix</keyword>
<dbReference type="NCBIfam" id="TIGR03055">
    <property type="entry name" value="photo_alph_chp2"/>
    <property type="match status" value="1"/>
</dbReference>
<feature type="transmembrane region" description="Helical" evidence="1">
    <location>
        <begin position="218"/>
        <end position="239"/>
    </location>
</feature>
<proteinExistence type="predicted"/>
<dbReference type="InterPro" id="IPR017496">
    <property type="entry name" value="Photo_alph_chp2"/>
</dbReference>
<feature type="transmembrane region" description="Helical" evidence="1">
    <location>
        <begin position="185"/>
        <end position="206"/>
    </location>
</feature>
<keyword evidence="1" id="KW-0812">Transmembrane</keyword>
<evidence type="ECO:0000313" key="2">
    <source>
        <dbReference type="EMBL" id="SFL26900.1"/>
    </source>
</evidence>
<keyword evidence="3" id="KW-1185">Reference proteome</keyword>
<keyword evidence="1" id="KW-0472">Membrane</keyword>
<dbReference type="STRING" id="582667.SAMN05192568_1002298"/>
<feature type="transmembrane region" description="Helical" evidence="1">
    <location>
        <begin position="104"/>
        <end position="130"/>
    </location>
</feature>
<dbReference type="Proteomes" id="UP000199048">
    <property type="component" value="Unassembled WGS sequence"/>
</dbReference>
<accession>A0A1I4GBK9</accession>
<dbReference type="OrthoDB" id="152369at2"/>
<feature type="transmembrane region" description="Helical" evidence="1">
    <location>
        <begin position="37"/>
        <end position="55"/>
    </location>
</feature>